<dbReference type="RefSeq" id="WP_160597105.1">
    <property type="nucleotide sequence ID" value="NZ_WTYS01000001.1"/>
</dbReference>
<proteinExistence type="predicted"/>
<evidence type="ECO:0000313" key="2">
    <source>
        <dbReference type="Proteomes" id="UP000468943"/>
    </source>
</evidence>
<accession>A0A6I4SLY5</accession>
<keyword evidence="2" id="KW-1185">Reference proteome</keyword>
<sequence length="1520" mass="167766">MAKKPKTAAPATVLDTLRDVLRRWEQPAGPDGFEGLIAQALATVSGYTFRLARSGAQFGRDAATPNAPFAIAMEAKRYTKSVPLEALAGKSSLAAFALADKVDLWVLAATVETSEPTEKMLEEILESAGVSLLNLDWAETGLPPLAVLLAAASAELLPWAQARLAPLDFAGFEKGLEFVAKHANFAVAEKQLLDALTSGSLGLDALRERNTAWIELRFADQQLAQQHFSQYLAPLDSTARSISRPVIQAELGRAFSVARADPEGRTLVAVLGGEGSGKSWAVAQWWVAQDPRPILLLSAGRIAEQLSPDDEPFDMLARLAALQDGHRDSNAIARWRRRLERWAAGNANNHKFVVFLDGLNETSGKAWASIIRVLLPVVRDLGGAIVATCREGYWDREIASRLSYVAVEKVSVGDYSDDEFSEVLALNAIPVSQIPDHLNGFMRTPRICALAITLLPTLQGIEDLSVERLLMEYWRARLRERGDLVGHGDDDFRELLIRHANAYRARPGTNFNRDEWRKRSGAAQRLDGRRLSDDLTDIEEGRFFDSKQNKYAFRPEALHFALGLLVADELNDAQGDGFELGEALEGIIDAVRGFDMLADILTAAIAIGSLDEDYPDACLAALVAGWMSLQNLTDNIYERLLPYTAAHPGPFLDAFEFRDLETDDGRFGSFLLFAQQRDEVATAIGERADRWLGSWCRSASNSGPSEERERRQRERDELIDTRLGELQHNERKWFDTNCPELPRAVGLGVVAAQHMAGRAQSTFARGIIAFSFAHRLAGDHRSPLDELAWAIRLNRIDFEATSAAVHREIEPFVVAEASPLAHAVAATALSFLGALADQQESERLKPMPVRRSRPDALEALDPTIILPEPTGGFQFAIDQIDPAAIWNHMSTTSEDYDLERSTSTLLRVDPARLTRFLDRVAATVTVRNDMPLRQLGWHLPWLSPLLSNETVTLVQGRLADLSNDPTLVPAGDAEFVLGMMVEGIMPRLEAGDQLDLLLSLPEDAPYYLRYNALARQFDPTDAAERLSTASSIGGHVLERTLLFLAAAPPAITDVLRDKIVACLADEHLGVAAAVAELVRKIDDAEIDDALLGLGSPDDSDRSWTANARRLAFAVAVARRNRDDLIDQVALEFLDWVAVHLPAARARLVCAVDMTIERLLQPVDASEPNDAMITLELGDSLGDTRINIKDRGENRSRPPEEALEALNADLADETGARFAERRRLLHEQFDRFLDNLEHEGARMLTVRPQTFGLKELAIENPVRHKGWIDQILAIEDEATLRKLQSFALVLAESYAVIDSTVASSLFAHVWKVDPIVTIVVGRAKLPLRTIALFRAARSEEIDNLRGLAFEQCKDDEAIERLVLAAEACNSRDWLDTFIARCAASLLAADQALAITSASFRTANPQSDEILARDWGDGFLGSASKAGRMRYDRARHANHWFQLAEHAKDYREIWRYMQLGIAAADRRSLINDDVLLIAEGRQMGGDVQQRLGNAANKASEDARKFLLGMRKPSPLMASLLIG</sequence>
<dbReference type="OrthoDB" id="7210088at2"/>
<protein>
    <recommendedName>
        <fullName evidence="3">NACHT domain-containing protein</fullName>
    </recommendedName>
</protein>
<name>A0A6I4SLY5_9SPHN</name>
<dbReference type="Proteomes" id="UP000468943">
    <property type="component" value="Unassembled WGS sequence"/>
</dbReference>
<evidence type="ECO:0000313" key="1">
    <source>
        <dbReference type="EMBL" id="MXO55827.1"/>
    </source>
</evidence>
<dbReference type="EMBL" id="WTYS01000001">
    <property type="protein sequence ID" value="MXO55827.1"/>
    <property type="molecule type" value="Genomic_DNA"/>
</dbReference>
<comment type="caution">
    <text evidence="1">The sequence shown here is derived from an EMBL/GenBank/DDBJ whole genome shotgun (WGS) entry which is preliminary data.</text>
</comment>
<organism evidence="1 2">
    <name type="scientific">Pontixanthobacter gangjinensis</name>
    <dbReference type="NCBI Taxonomy" id="1028742"/>
    <lineage>
        <taxon>Bacteria</taxon>
        <taxon>Pseudomonadati</taxon>
        <taxon>Pseudomonadota</taxon>
        <taxon>Alphaproteobacteria</taxon>
        <taxon>Sphingomonadales</taxon>
        <taxon>Erythrobacteraceae</taxon>
        <taxon>Pontixanthobacter</taxon>
    </lineage>
</organism>
<gene>
    <name evidence="1" type="ORF">GRI36_02925</name>
</gene>
<evidence type="ECO:0008006" key="3">
    <source>
        <dbReference type="Google" id="ProtNLM"/>
    </source>
</evidence>
<reference evidence="1 2" key="1">
    <citation type="submission" date="2019-12" db="EMBL/GenBank/DDBJ databases">
        <title>Genomic-based taxomic classification of the family Erythrobacteraceae.</title>
        <authorList>
            <person name="Xu L."/>
        </authorList>
    </citation>
    <scope>NUCLEOTIDE SEQUENCE [LARGE SCALE GENOMIC DNA]</scope>
    <source>
        <strain evidence="1 2">JCM 17802</strain>
    </source>
</reference>